<feature type="region of interest" description="Disordered" evidence="1">
    <location>
        <begin position="128"/>
        <end position="170"/>
    </location>
</feature>
<feature type="domain" description="SH2" evidence="2">
    <location>
        <begin position="45"/>
        <end position="114"/>
    </location>
</feature>
<evidence type="ECO:0000313" key="4">
    <source>
        <dbReference type="EnsemblMetazoa" id="HelroP191947"/>
    </source>
</evidence>
<feature type="compositionally biased region" description="Polar residues" evidence="1">
    <location>
        <begin position="128"/>
        <end position="140"/>
    </location>
</feature>
<dbReference type="HOGENOM" id="CLU_1091005_0_0_1"/>
<sequence>MKHEEYRVSLFSCCLELHDESEQNLPIFYDGDKHGRQQPAWYVNGHRDEAENYITEADRKGHGNFCIRLAKETPYALTSYINKTFQHFSILSSPLGYKLKPPWVSCLHKIVRYYENCCLQAKPITQKLRSSDPTSPTIDMTNRPVPPISPPVASPRENKHFIDRPPSSKDEILVRPKPTLPFTKVTTATKTSPMNPLYMNTDAGGNSNALRRSISTVTSSVSSRNGGEFEARYIDMNKGSRNYNKMKHGSYVNLG</sequence>
<dbReference type="EMBL" id="AMQM01004541">
    <property type="status" value="NOT_ANNOTATED_CDS"/>
    <property type="molecule type" value="Genomic_DNA"/>
</dbReference>
<protein>
    <recommendedName>
        <fullName evidence="2">SH2 domain-containing protein</fullName>
    </recommendedName>
</protein>
<evidence type="ECO:0000313" key="5">
    <source>
        <dbReference type="Proteomes" id="UP000015101"/>
    </source>
</evidence>
<dbReference type="InParanoid" id="T1FTF9"/>
<dbReference type="Pfam" id="PF00017">
    <property type="entry name" value="SH2"/>
    <property type="match status" value="1"/>
</dbReference>
<dbReference type="GeneID" id="20212106"/>
<reference evidence="3 5" key="2">
    <citation type="journal article" date="2013" name="Nature">
        <title>Insights into bilaterian evolution from three spiralian genomes.</title>
        <authorList>
            <person name="Simakov O."/>
            <person name="Marletaz F."/>
            <person name="Cho S.J."/>
            <person name="Edsinger-Gonzales E."/>
            <person name="Havlak P."/>
            <person name="Hellsten U."/>
            <person name="Kuo D.H."/>
            <person name="Larsson T."/>
            <person name="Lv J."/>
            <person name="Arendt D."/>
            <person name="Savage R."/>
            <person name="Osoegawa K."/>
            <person name="de Jong P."/>
            <person name="Grimwood J."/>
            <person name="Chapman J.A."/>
            <person name="Shapiro H."/>
            <person name="Aerts A."/>
            <person name="Otillar R.P."/>
            <person name="Terry A.Y."/>
            <person name="Boore J.L."/>
            <person name="Grigoriev I.V."/>
            <person name="Lindberg D.R."/>
            <person name="Seaver E.C."/>
            <person name="Weisblat D.A."/>
            <person name="Putnam N.H."/>
            <person name="Rokhsar D.S."/>
        </authorList>
    </citation>
    <scope>NUCLEOTIDE SEQUENCE</scope>
</reference>
<dbReference type="RefSeq" id="XP_009018308.1">
    <property type="nucleotide sequence ID" value="XM_009020060.1"/>
</dbReference>
<dbReference type="Gene3D" id="3.30.505.10">
    <property type="entry name" value="SH2 domain"/>
    <property type="match status" value="1"/>
</dbReference>
<dbReference type="AlphaFoldDB" id="T1FTF9"/>
<keyword evidence="5" id="KW-1185">Reference proteome</keyword>
<dbReference type="EnsemblMetazoa" id="HelroT191947">
    <property type="protein sequence ID" value="HelroP191947"/>
    <property type="gene ID" value="HelroG191947"/>
</dbReference>
<reference evidence="5" key="1">
    <citation type="submission" date="2012-12" db="EMBL/GenBank/DDBJ databases">
        <authorList>
            <person name="Hellsten U."/>
            <person name="Grimwood J."/>
            <person name="Chapman J.A."/>
            <person name="Shapiro H."/>
            <person name="Aerts A."/>
            <person name="Otillar R.P."/>
            <person name="Terry A.Y."/>
            <person name="Boore J.L."/>
            <person name="Simakov O."/>
            <person name="Marletaz F."/>
            <person name="Cho S.-J."/>
            <person name="Edsinger-Gonzales E."/>
            <person name="Havlak P."/>
            <person name="Kuo D.-H."/>
            <person name="Larsson T."/>
            <person name="Lv J."/>
            <person name="Arendt D."/>
            <person name="Savage R."/>
            <person name="Osoegawa K."/>
            <person name="de Jong P."/>
            <person name="Lindberg D.R."/>
            <person name="Seaver E.C."/>
            <person name="Weisblat D.A."/>
            <person name="Putnam N.H."/>
            <person name="Grigoriev I.V."/>
            <person name="Rokhsar D.S."/>
        </authorList>
    </citation>
    <scope>NUCLEOTIDE SEQUENCE</scope>
</reference>
<name>T1FTF9_HELRO</name>
<gene>
    <name evidence="4" type="primary">20212106</name>
    <name evidence="3" type="ORF">HELRODRAFT_191947</name>
</gene>
<feature type="compositionally biased region" description="Pro residues" evidence="1">
    <location>
        <begin position="144"/>
        <end position="153"/>
    </location>
</feature>
<reference evidence="4" key="3">
    <citation type="submission" date="2015-06" db="UniProtKB">
        <authorList>
            <consortium name="EnsemblMetazoa"/>
        </authorList>
    </citation>
    <scope>IDENTIFICATION</scope>
</reference>
<dbReference type="InterPro" id="IPR036860">
    <property type="entry name" value="SH2_dom_sf"/>
</dbReference>
<organism evidence="4 5">
    <name type="scientific">Helobdella robusta</name>
    <name type="common">Californian leech</name>
    <dbReference type="NCBI Taxonomy" id="6412"/>
    <lineage>
        <taxon>Eukaryota</taxon>
        <taxon>Metazoa</taxon>
        <taxon>Spiralia</taxon>
        <taxon>Lophotrochozoa</taxon>
        <taxon>Annelida</taxon>
        <taxon>Clitellata</taxon>
        <taxon>Hirudinea</taxon>
        <taxon>Rhynchobdellida</taxon>
        <taxon>Glossiphoniidae</taxon>
        <taxon>Helobdella</taxon>
    </lineage>
</organism>
<feature type="compositionally biased region" description="Basic and acidic residues" evidence="1">
    <location>
        <begin position="156"/>
        <end position="170"/>
    </location>
</feature>
<proteinExistence type="predicted"/>
<dbReference type="InterPro" id="IPR000980">
    <property type="entry name" value="SH2"/>
</dbReference>
<dbReference type="EMBL" id="KB096590">
    <property type="protein sequence ID" value="ESO03751.1"/>
    <property type="molecule type" value="Genomic_DNA"/>
</dbReference>
<evidence type="ECO:0000313" key="3">
    <source>
        <dbReference type="EMBL" id="ESO03751.1"/>
    </source>
</evidence>
<dbReference type="SUPFAM" id="SSF55550">
    <property type="entry name" value="SH2 domain"/>
    <property type="match status" value="1"/>
</dbReference>
<dbReference type="Proteomes" id="UP000015101">
    <property type="component" value="Unassembled WGS sequence"/>
</dbReference>
<evidence type="ECO:0000256" key="1">
    <source>
        <dbReference type="SAM" id="MobiDB-lite"/>
    </source>
</evidence>
<dbReference type="KEGG" id="hro:HELRODRAFT_191947"/>
<accession>T1FTF9</accession>
<evidence type="ECO:0000259" key="2">
    <source>
        <dbReference type="Pfam" id="PF00017"/>
    </source>
</evidence>
<dbReference type="CTD" id="20212106"/>